<evidence type="ECO:0000313" key="2">
    <source>
        <dbReference type="Proteomes" id="UP000314982"/>
    </source>
</evidence>
<dbReference type="Proteomes" id="UP000314982">
    <property type="component" value="Unassembled WGS sequence"/>
</dbReference>
<proteinExistence type="predicted"/>
<dbReference type="AlphaFoldDB" id="A0A4W5QH69"/>
<reference evidence="1" key="2">
    <citation type="submission" date="2025-08" db="UniProtKB">
        <authorList>
            <consortium name="Ensembl"/>
        </authorList>
    </citation>
    <scope>IDENTIFICATION</scope>
</reference>
<organism evidence="1 2">
    <name type="scientific">Hucho hucho</name>
    <name type="common">huchen</name>
    <dbReference type="NCBI Taxonomy" id="62062"/>
    <lineage>
        <taxon>Eukaryota</taxon>
        <taxon>Metazoa</taxon>
        <taxon>Chordata</taxon>
        <taxon>Craniata</taxon>
        <taxon>Vertebrata</taxon>
        <taxon>Euteleostomi</taxon>
        <taxon>Actinopterygii</taxon>
        <taxon>Neopterygii</taxon>
        <taxon>Teleostei</taxon>
        <taxon>Protacanthopterygii</taxon>
        <taxon>Salmoniformes</taxon>
        <taxon>Salmonidae</taxon>
        <taxon>Salmoninae</taxon>
        <taxon>Hucho</taxon>
    </lineage>
</organism>
<sequence>MFDYFHLSVVSVSIHASLVALHQPLISFAHTGKGSWLGKGSPENSTDPSAMGVSMENLMFGAGYCKPVITEVQSDQVKLHCKC</sequence>
<evidence type="ECO:0000313" key="1">
    <source>
        <dbReference type="Ensembl" id="ENSHHUP00000073320.1"/>
    </source>
</evidence>
<reference evidence="1" key="3">
    <citation type="submission" date="2025-09" db="UniProtKB">
        <authorList>
            <consortium name="Ensembl"/>
        </authorList>
    </citation>
    <scope>IDENTIFICATION</scope>
</reference>
<name>A0A4W5QH69_9TELE</name>
<keyword evidence="2" id="KW-1185">Reference proteome</keyword>
<protein>
    <submittedName>
        <fullName evidence="1">Uncharacterized protein</fullName>
    </submittedName>
</protein>
<dbReference type="GeneTree" id="ENSGT00940000156079"/>
<reference evidence="2" key="1">
    <citation type="submission" date="2018-06" db="EMBL/GenBank/DDBJ databases">
        <title>Genome assembly of Danube salmon.</title>
        <authorList>
            <person name="Macqueen D.J."/>
            <person name="Gundappa M.K."/>
        </authorList>
    </citation>
    <scope>NUCLEOTIDE SEQUENCE [LARGE SCALE GENOMIC DNA]</scope>
</reference>
<accession>A0A4W5QH69</accession>
<dbReference type="Ensembl" id="ENSHHUT00000075736.1">
    <property type="protein sequence ID" value="ENSHHUP00000073320.1"/>
    <property type="gene ID" value="ENSHHUG00000043050.1"/>
</dbReference>